<comment type="caution">
    <text evidence="2">The sequence shown here is derived from an EMBL/GenBank/DDBJ whole genome shotgun (WGS) entry which is preliminary data.</text>
</comment>
<name>A0AAE1KML0_PETCI</name>
<keyword evidence="3" id="KW-1185">Reference proteome</keyword>
<evidence type="ECO:0000256" key="1">
    <source>
        <dbReference type="SAM" id="MobiDB-lite"/>
    </source>
</evidence>
<sequence length="89" mass="9218">MPGTTSGGEGVLATTNDLTVQVPYTRKTQTSFPPVFKGCDQMYPPQVVQQEYKGSSPGVTPRDPIDVSIGGHKRRGSDGAVVVGPAAGS</sequence>
<proteinExistence type="predicted"/>
<protein>
    <submittedName>
        <fullName evidence="2">Uncharacterized protein</fullName>
    </submittedName>
</protein>
<evidence type="ECO:0000313" key="2">
    <source>
        <dbReference type="EMBL" id="KAK3877674.1"/>
    </source>
</evidence>
<accession>A0AAE1KML0</accession>
<evidence type="ECO:0000313" key="3">
    <source>
        <dbReference type="Proteomes" id="UP001286313"/>
    </source>
</evidence>
<dbReference type="AlphaFoldDB" id="A0AAE1KML0"/>
<dbReference type="EMBL" id="JAWQEG010001641">
    <property type="protein sequence ID" value="KAK3877674.1"/>
    <property type="molecule type" value="Genomic_DNA"/>
</dbReference>
<reference evidence="2" key="1">
    <citation type="submission" date="2023-10" db="EMBL/GenBank/DDBJ databases">
        <title>Genome assemblies of two species of porcelain crab, Petrolisthes cinctipes and Petrolisthes manimaculis (Anomura: Porcellanidae).</title>
        <authorList>
            <person name="Angst P."/>
        </authorList>
    </citation>
    <scope>NUCLEOTIDE SEQUENCE</scope>
    <source>
        <strain evidence="2">PB745_01</strain>
        <tissue evidence="2">Gill</tissue>
    </source>
</reference>
<gene>
    <name evidence="2" type="ORF">Pcinc_017624</name>
</gene>
<feature type="region of interest" description="Disordered" evidence="1">
    <location>
        <begin position="51"/>
        <end position="89"/>
    </location>
</feature>
<organism evidence="2 3">
    <name type="scientific">Petrolisthes cinctipes</name>
    <name type="common">Flat porcelain crab</name>
    <dbReference type="NCBI Taxonomy" id="88211"/>
    <lineage>
        <taxon>Eukaryota</taxon>
        <taxon>Metazoa</taxon>
        <taxon>Ecdysozoa</taxon>
        <taxon>Arthropoda</taxon>
        <taxon>Crustacea</taxon>
        <taxon>Multicrustacea</taxon>
        <taxon>Malacostraca</taxon>
        <taxon>Eumalacostraca</taxon>
        <taxon>Eucarida</taxon>
        <taxon>Decapoda</taxon>
        <taxon>Pleocyemata</taxon>
        <taxon>Anomura</taxon>
        <taxon>Galatheoidea</taxon>
        <taxon>Porcellanidae</taxon>
        <taxon>Petrolisthes</taxon>
    </lineage>
</organism>
<dbReference type="Proteomes" id="UP001286313">
    <property type="component" value="Unassembled WGS sequence"/>
</dbReference>